<comment type="caution">
    <text evidence="2">The sequence shown here is derived from an EMBL/GenBank/DDBJ whole genome shotgun (WGS) entry which is preliminary data.</text>
</comment>
<proteinExistence type="predicted"/>
<evidence type="ECO:0000313" key="2">
    <source>
        <dbReference type="EMBL" id="MDH6181861.1"/>
    </source>
</evidence>
<sequence length="176" mass="19218">MTVRTLLTASVAVMAAFVGWAVVGLPLFVFPQVDEPREADVVFVLGPIRESNLAKAVELMDEGFSGTLVLSTPTNEVPELCAGAHDFEVLCFGPDPSTTQGEAQELARMAAARDWDSAMVVAMTPHISRARLLIERCFTGEMTMVSHWQPTNFALWTQQYFYQTGAYIKALATPGC</sequence>
<dbReference type="EMBL" id="JARXVQ010000001">
    <property type="protein sequence ID" value="MDH6181861.1"/>
    <property type="molecule type" value="Genomic_DNA"/>
</dbReference>
<feature type="transmembrane region" description="Helical" evidence="1">
    <location>
        <begin position="6"/>
        <end position="30"/>
    </location>
</feature>
<gene>
    <name evidence="2" type="ORF">M2152_002043</name>
</gene>
<dbReference type="Proteomes" id="UP001160142">
    <property type="component" value="Unassembled WGS sequence"/>
</dbReference>
<evidence type="ECO:0000256" key="1">
    <source>
        <dbReference type="SAM" id="Phobius"/>
    </source>
</evidence>
<keyword evidence="1" id="KW-1133">Transmembrane helix</keyword>
<evidence type="ECO:0008006" key="4">
    <source>
        <dbReference type="Google" id="ProtNLM"/>
    </source>
</evidence>
<protein>
    <recommendedName>
        <fullName evidence="4">DUF218 domain-containing protein</fullName>
    </recommendedName>
</protein>
<dbReference type="RefSeq" id="WP_322134161.1">
    <property type="nucleotide sequence ID" value="NZ_CP085036.1"/>
</dbReference>
<keyword evidence="1" id="KW-0812">Transmembrane</keyword>
<organism evidence="2 3">
    <name type="scientific">Antiquaquibacter oligotrophicus</name>
    <dbReference type="NCBI Taxonomy" id="2880260"/>
    <lineage>
        <taxon>Bacteria</taxon>
        <taxon>Bacillati</taxon>
        <taxon>Actinomycetota</taxon>
        <taxon>Actinomycetes</taxon>
        <taxon>Micrococcales</taxon>
        <taxon>Microbacteriaceae</taxon>
        <taxon>Antiquaquibacter</taxon>
    </lineage>
</organism>
<keyword evidence="3" id="KW-1185">Reference proteome</keyword>
<keyword evidence="1" id="KW-0472">Membrane</keyword>
<evidence type="ECO:0000313" key="3">
    <source>
        <dbReference type="Proteomes" id="UP001160142"/>
    </source>
</evidence>
<reference evidence="2 3" key="1">
    <citation type="submission" date="2023-04" db="EMBL/GenBank/DDBJ databases">
        <title>Genome Encyclopedia of Bacteria and Archaea VI: Functional Genomics of Type Strains.</title>
        <authorList>
            <person name="Whitman W."/>
        </authorList>
    </citation>
    <scope>NUCLEOTIDE SEQUENCE [LARGE SCALE GENOMIC DNA]</scope>
    <source>
        <strain evidence="2 3">SG_E_30_P1</strain>
    </source>
</reference>
<accession>A0ABT6KPE3</accession>
<name>A0ABT6KPE3_9MICO</name>